<dbReference type="PANTHER" id="PTHR36505">
    <property type="entry name" value="BLR1072 PROTEIN"/>
    <property type="match status" value="1"/>
</dbReference>
<gene>
    <name evidence="4" type="ORF">ACFFIZ_18900</name>
</gene>
<dbReference type="RefSeq" id="WP_265506855.1">
    <property type="nucleotide sequence ID" value="NZ_JAOTBE010000019.1"/>
</dbReference>
<dbReference type="Proteomes" id="UP001589795">
    <property type="component" value="Unassembled WGS sequence"/>
</dbReference>
<dbReference type="InterPro" id="IPR027275">
    <property type="entry name" value="PRC-brl_dom"/>
</dbReference>
<evidence type="ECO:0000256" key="1">
    <source>
        <dbReference type="SAM" id="MobiDB-lite"/>
    </source>
</evidence>
<protein>
    <submittedName>
        <fullName evidence="4">PRC-barrel domain-containing protein</fullName>
    </submittedName>
</protein>
<accession>A0ABV6CTI6</accession>
<organism evidence="4 5">
    <name type="scientific">Paracoccus rhizosphaerae</name>
    <dbReference type="NCBI Taxonomy" id="1133347"/>
    <lineage>
        <taxon>Bacteria</taxon>
        <taxon>Pseudomonadati</taxon>
        <taxon>Pseudomonadota</taxon>
        <taxon>Alphaproteobacteria</taxon>
        <taxon>Rhodobacterales</taxon>
        <taxon>Paracoccaceae</taxon>
        <taxon>Paracoccus</taxon>
    </lineage>
</organism>
<feature type="region of interest" description="Disordered" evidence="1">
    <location>
        <begin position="21"/>
        <end position="47"/>
    </location>
</feature>
<dbReference type="Pfam" id="PF05239">
    <property type="entry name" value="PRC"/>
    <property type="match status" value="1"/>
</dbReference>
<feature type="compositionally biased region" description="Acidic residues" evidence="1">
    <location>
        <begin position="244"/>
        <end position="261"/>
    </location>
</feature>
<evidence type="ECO:0000313" key="5">
    <source>
        <dbReference type="Proteomes" id="UP001589795"/>
    </source>
</evidence>
<dbReference type="SUPFAM" id="SSF50346">
    <property type="entry name" value="PRC-barrel domain"/>
    <property type="match status" value="1"/>
</dbReference>
<evidence type="ECO:0000313" key="4">
    <source>
        <dbReference type="EMBL" id="MFC0202313.1"/>
    </source>
</evidence>
<reference evidence="4 5" key="1">
    <citation type="submission" date="2024-09" db="EMBL/GenBank/DDBJ databases">
        <authorList>
            <person name="Sun Q."/>
            <person name="Mori K."/>
        </authorList>
    </citation>
    <scope>NUCLEOTIDE SEQUENCE [LARGE SCALE GENOMIC DNA]</scope>
    <source>
        <strain evidence="4 5">CCM 7904</strain>
    </source>
</reference>
<feature type="chain" id="PRO_5047459481" evidence="2">
    <location>
        <begin position="21"/>
        <end position="267"/>
    </location>
</feature>
<feature type="compositionally biased region" description="Low complexity" evidence="1">
    <location>
        <begin position="174"/>
        <end position="212"/>
    </location>
</feature>
<dbReference type="PANTHER" id="PTHR36505:SF1">
    <property type="entry name" value="BLR1072 PROTEIN"/>
    <property type="match status" value="1"/>
</dbReference>
<feature type="signal peptide" evidence="2">
    <location>
        <begin position="1"/>
        <end position="20"/>
    </location>
</feature>
<proteinExistence type="predicted"/>
<keyword evidence="5" id="KW-1185">Reference proteome</keyword>
<comment type="caution">
    <text evidence="4">The sequence shown here is derived from an EMBL/GenBank/DDBJ whole genome shotgun (WGS) entry which is preliminary data.</text>
</comment>
<dbReference type="InterPro" id="IPR011033">
    <property type="entry name" value="PRC_barrel-like_sf"/>
</dbReference>
<sequence>MRKLLLTTAFALPVAFAAQAQDAATDPATETGTMETAPMATDATTDPTAEMPAADMEASEDAAAASAAEKVEQQQAANEWRVDWITGTTVTSPDGENIGSISDLIVDGDTGQMKAAVIGVGGFLGIGEKQIALPWEELTINSDAQEITSDLTKEEADAAPEYVFREQEQPAGEMMTDPAAGTTAPAADPMATGGMGATTAPAMDATTDPAATEIMEEPADSGDMQTETMETETETMEAQPVETMEAEPADATEAEPMEETTETAPAN</sequence>
<keyword evidence="2" id="KW-0732">Signal</keyword>
<evidence type="ECO:0000256" key="2">
    <source>
        <dbReference type="SAM" id="SignalP"/>
    </source>
</evidence>
<name>A0ABV6CTI6_9RHOB</name>
<feature type="region of interest" description="Disordered" evidence="1">
    <location>
        <begin position="169"/>
        <end position="267"/>
    </location>
</feature>
<dbReference type="Gene3D" id="2.30.30.240">
    <property type="entry name" value="PRC-barrel domain"/>
    <property type="match status" value="1"/>
</dbReference>
<evidence type="ECO:0000259" key="3">
    <source>
        <dbReference type="Pfam" id="PF05239"/>
    </source>
</evidence>
<feature type="domain" description="PRC-barrel" evidence="3">
    <location>
        <begin position="85"/>
        <end position="154"/>
    </location>
</feature>
<dbReference type="EMBL" id="JBHLWQ010000184">
    <property type="protein sequence ID" value="MFC0202313.1"/>
    <property type="molecule type" value="Genomic_DNA"/>
</dbReference>